<protein>
    <submittedName>
        <fullName evidence="1">Uncharacterized protein</fullName>
    </submittedName>
</protein>
<sequence length="219" mass="24728">MSTHSSSSSLYFLTISIQPQKEGVDVPYLIGKISDLFEKSTSTKLIHTFKVTCEAKVIIIIQVSNIIALERTIACLWKLGPIDVDCQPIIFYESFAQNMKIADVLCTPSSCDLHKQPVYWLEFNIEYHGQSFDDFLAIWKNEAETVLTLRSKGESNIELFKCLAQRKVHVLLNAADTTQLDHLSLQLPLMKDNGANILIKTKGVQFLGEYLSQISNNKQ</sequence>
<dbReference type="AlphaFoldDB" id="A0A0B7BCQ4"/>
<reference evidence="1" key="1">
    <citation type="submission" date="2014-12" db="EMBL/GenBank/DDBJ databases">
        <title>Insight into the proteome of Arion vulgaris.</title>
        <authorList>
            <person name="Aradska J."/>
            <person name="Bulat T."/>
            <person name="Smidak R."/>
            <person name="Sarate P."/>
            <person name="Gangsoo J."/>
            <person name="Sialana F."/>
            <person name="Bilban M."/>
            <person name="Lubec G."/>
        </authorList>
    </citation>
    <scope>NUCLEOTIDE SEQUENCE</scope>
    <source>
        <tissue evidence="1">Skin</tissue>
    </source>
</reference>
<accession>A0A0B7BCQ4</accession>
<dbReference type="EMBL" id="HACG01043211">
    <property type="protein sequence ID" value="CEK90076.1"/>
    <property type="molecule type" value="Transcribed_RNA"/>
</dbReference>
<name>A0A0B7BCQ4_9EUPU</name>
<proteinExistence type="predicted"/>
<evidence type="ECO:0000313" key="1">
    <source>
        <dbReference type="EMBL" id="CEK90076.1"/>
    </source>
</evidence>
<organism evidence="1">
    <name type="scientific">Arion vulgaris</name>
    <dbReference type="NCBI Taxonomy" id="1028688"/>
    <lineage>
        <taxon>Eukaryota</taxon>
        <taxon>Metazoa</taxon>
        <taxon>Spiralia</taxon>
        <taxon>Lophotrochozoa</taxon>
        <taxon>Mollusca</taxon>
        <taxon>Gastropoda</taxon>
        <taxon>Heterobranchia</taxon>
        <taxon>Euthyneura</taxon>
        <taxon>Panpulmonata</taxon>
        <taxon>Eupulmonata</taxon>
        <taxon>Stylommatophora</taxon>
        <taxon>Helicina</taxon>
        <taxon>Arionoidea</taxon>
        <taxon>Arionidae</taxon>
        <taxon>Arion</taxon>
    </lineage>
</organism>
<gene>
    <name evidence="1" type="primary">ORF174587</name>
</gene>